<feature type="transmembrane region" description="Helical" evidence="2">
    <location>
        <begin position="1619"/>
        <end position="1641"/>
    </location>
</feature>
<feature type="transmembrane region" description="Helical" evidence="2">
    <location>
        <begin position="257"/>
        <end position="277"/>
    </location>
</feature>
<keyword evidence="2" id="KW-1133">Transmembrane helix</keyword>
<keyword evidence="4" id="KW-1185">Reference proteome</keyword>
<feature type="region of interest" description="Disordered" evidence="1">
    <location>
        <begin position="633"/>
        <end position="679"/>
    </location>
</feature>
<feature type="transmembrane region" description="Helical" evidence="2">
    <location>
        <begin position="1192"/>
        <end position="1212"/>
    </location>
</feature>
<dbReference type="Proteomes" id="UP000717585">
    <property type="component" value="Unassembled WGS sequence"/>
</dbReference>
<sequence>MILHEQIISGFAFIPAERSFFNLFLGFVKTMRRYSIVPLVTFFILHAYFIIRATSFIGDLLIYRETVISVLNKLTGSITIAVPVLFAILGVISLTTVTLGMIVMSVRRQINDVHLQRPTPLSSVLFVLGTVHVDVLAPLSAYSAAHVGAVLIKTGNLAVVSITVVALVVMQATQALFCGTFTLFMLDPIPGNLSPVKPATTRPRAALAVTESVAVPLCSLCASFPALRTPALVFLAVAHCGFGLYTTVYIPMAAMMSTVATVAHVTAGGVALLALLVEPWSGLFSLGLCCIVAANLLAVNAASFLSRFRCASRGYNTLILPPLATSYDAEIAVRSARDPTFFTSHSCTAANAATLLTARAQKSRWAGSPFFIITTIQMLLLARPRDTAIATRLIDSMTRVPALADTRYQLYALTELIKSGVMQDSAKADARARRMSMLRSATGCIVELVELRVALLSALLAKDPAVDGLLATYIEASIDAQATLHRADTALFQDVTWLAFALYFYVALLPHSRQTQSVLTGVAPSHGSHPVDQIHNYRTVKRNESIVDPSATLFSRPGSLFTRVDRPSARLLQSPNAKAARLRRATRVPPTGDMPSVRDSLALMYPRRPDGRLHVAAWVVDPSAVPYIFERAAEEKPIHPPHSRSRPPAQPDMSRDDQPSPDPLAVRTKRPRRTRAEVESQRALDNIARALLTAVVGDRFPEVRRFVERQRNRLRRLRPGRVELCRLGAYALFLLSGAVLLLYCRHMPEAVMAESRTRLSAVVALEATVSAQQDAVTAMLFSDMVYSPEQWDAVAGLAAKSGGAVTDMLAWSKAVPAFHDLTVSLEFPNGTSLLVVERAIEQTQTMVDAGIDNATALLSVPGLACFSDHVLGVLPFAVLDAAGQICNGVAVNYVVAEMLAVGLLSIVLLTSLGAQCSCMGAFEAVDKRFDLLQLAIKNLPKPMVESALLGMDALSFIGRTLLDNMALEKPDARPPAILPPPPQFAGLGLDQIEHASSKSNTSTPSEVTPVAPDALIVTPRFASGLATHQTNASSTETLAGSRSALDLTTGEMKSDAGRKLFARRADVVLRHLTQHGPWAMDAFEPAMRFPHFAAQMLLHLFIAVSTLVVVWFFVTIPDRSVHAAAVRDVATDTARAQLGAVRLFEFAVSGNASLVADILRADGAATPPAGRLGPCDTDVLAAYYRARTRHRALLRAGLAVAADVAGLAPSPISTDTFAAASESLHHFARSGLYSTALLVERLQPGDTEGLAAVLTHPAVRDVVSDYGAATDALLAEVHAAADSVTWGYTIVAMFVALFVLLGLFLVTLMYYFLGTAIPHADWDYRRIHIALRYWVLAVLLGSSLFAFIAVHTILVFPRLAAAAYVDQQALDAIQVATTTLRATGLQALGAMTSAAGVLAPSVPAVATVGFDYIMARETPSGHMAGLHARVVGAPAEPYQELRFLLKDTMLTEVAELGFGDLIATLAEAVEFVDAMTNRVMALVLDDEATIGYAPLRANFTAARAADLAWADVPARFSGLITPFVSTATDLTLPIEARRTLAGAEVAEGALSAAAVTVEAFLADVFEALPDRSFSSTLVAMLLSTAAISTVTVVLSLAARSNAAYQRQHLLIAVPPLRSAGLVAAFLVVTGASVMGVLLGVWGGHLLMVHTTLDAIQSIHKAADTVVLMSTIRTVVAACASDSTQCPRLQGEYAAAVALLDELLTEFVDAGVPFFLRLRAASTDDVIAVLFDSDPESSFTIDAKLLLRQCEEEIATTNSTAVTSIWAGIRADFPTVVEDYVTAFESSIDRYLFVSNATFVWVRWFAVLVISTHVGVFLCYHRYRTTRIHHADRVLAPY</sequence>
<feature type="transmembrane region" description="Helical" evidence="2">
    <location>
        <begin position="1333"/>
        <end position="1356"/>
    </location>
</feature>
<evidence type="ECO:0000313" key="3">
    <source>
        <dbReference type="EMBL" id="KAG9390604.1"/>
    </source>
</evidence>
<feature type="transmembrane region" description="Helical" evidence="2">
    <location>
        <begin position="1577"/>
        <end position="1598"/>
    </location>
</feature>
<feature type="transmembrane region" description="Helical" evidence="2">
    <location>
        <begin position="231"/>
        <end position="250"/>
    </location>
</feature>
<protein>
    <submittedName>
        <fullName evidence="3">Uncharacterized protein</fullName>
    </submittedName>
</protein>
<feature type="transmembrane region" description="Helical" evidence="2">
    <location>
        <begin position="1800"/>
        <end position="1819"/>
    </location>
</feature>
<feature type="region of interest" description="Disordered" evidence="1">
    <location>
        <begin position="574"/>
        <end position="595"/>
    </location>
</feature>
<evidence type="ECO:0000313" key="4">
    <source>
        <dbReference type="Proteomes" id="UP000717585"/>
    </source>
</evidence>
<feature type="transmembrane region" description="Helical" evidence="2">
    <location>
        <begin position="1092"/>
        <end position="1114"/>
    </location>
</feature>
<feature type="transmembrane region" description="Helical" evidence="2">
    <location>
        <begin position="124"/>
        <end position="145"/>
    </location>
</feature>
<feature type="transmembrane region" description="Helical" evidence="2">
    <location>
        <begin position="78"/>
        <end position="103"/>
    </location>
</feature>
<proteinExistence type="predicted"/>
<keyword evidence="2" id="KW-0472">Membrane</keyword>
<organism evidence="3 4">
    <name type="scientific">Carpediemonas membranifera</name>
    <dbReference type="NCBI Taxonomy" id="201153"/>
    <lineage>
        <taxon>Eukaryota</taxon>
        <taxon>Metamonada</taxon>
        <taxon>Carpediemonas-like organisms</taxon>
        <taxon>Carpediemonas</taxon>
    </lineage>
</organism>
<feature type="transmembrane region" description="Helical" evidence="2">
    <location>
        <begin position="157"/>
        <end position="184"/>
    </location>
</feature>
<feature type="transmembrane region" description="Helical" evidence="2">
    <location>
        <begin position="37"/>
        <end position="58"/>
    </location>
</feature>
<evidence type="ECO:0000256" key="1">
    <source>
        <dbReference type="SAM" id="MobiDB-lite"/>
    </source>
</evidence>
<feature type="transmembrane region" description="Helical" evidence="2">
    <location>
        <begin position="1286"/>
        <end position="1313"/>
    </location>
</feature>
<reference evidence="3" key="1">
    <citation type="submission" date="2021-05" db="EMBL/GenBank/DDBJ databases">
        <title>A free-living protist that lacks canonical eukaryotic 1 DNA replication and segregation systems.</title>
        <authorList>
            <person name="Salas-Leiva D.E."/>
            <person name="Tromer E.C."/>
            <person name="Curtis B.A."/>
            <person name="Jerlstrom-Hultqvist J."/>
            <person name="Kolisko M."/>
            <person name="Yi Z."/>
            <person name="Salas-Leiva J.S."/>
            <person name="Gallot-Lavallee L."/>
            <person name="Kops G.J.P.L."/>
            <person name="Archibald J.M."/>
            <person name="Simpson A.G.B."/>
            <person name="Roger A.J."/>
        </authorList>
    </citation>
    <scope>NUCLEOTIDE SEQUENCE</scope>
    <source>
        <strain evidence="3">BICM</strain>
    </source>
</reference>
<name>A0A8J6AYV0_9EUKA</name>
<keyword evidence="2" id="KW-0812">Transmembrane</keyword>
<accession>A0A8J6AYV0</accession>
<evidence type="ECO:0000256" key="2">
    <source>
        <dbReference type="SAM" id="Phobius"/>
    </source>
</evidence>
<feature type="transmembrane region" description="Helical" evidence="2">
    <location>
        <begin position="283"/>
        <end position="305"/>
    </location>
</feature>
<comment type="caution">
    <text evidence="3">The sequence shown here is derived from an EMBL/GenBank/DDBJ whole genome shotgun (WGS) entry which is preliminary data.</text>
</comment>
<gene>
    <name evidence="3" type="ORF">J8273_7955</name>
</gene>
<dbReference type="EMBL" id="JAHDYR010000064">
    <property type="protein sequence ID" value="KAG9390604.1"/>
    <property type="molecule type" value="Genomic_DNA"/>
</dbReference>